<organism evidence="2 3">
    <name type="scientific">Colocasia esculenta</name>
    <name type="common">Wild taro</name>
    <name type="synonym">Arum esculentum</name>
    <dbReference type="NCBI Taxonomy" id="4460"/>
    <lineage>
        <taxon>Eukaryota</taxon>
        <taxon>Viridiplantae</taxon>
        <taxon>Streptophyta</taxon>
        <taxon>Embryophyta</taxon>
        <taxon>Tracheophyta</taxon>
        <taxon>Spermatophyta</taxon>
        <taxon>Magnoliopsida</taxon>
        <taxon>Liliopsida</taxon>
        <taxon>Araceae</taxon>
        <taxon>Aroideae</taxon>
        <taxon>Colocasieae</taxon>
        <taxon>Colocasia</taxon>
    </lineage>
</organism>
<reference evidence="2" key="1">
    <citation type="submission" date="2017-07" db="EMBL/GenBank/DDBJ databases">
        <title>Taro Niue Genome Assembly and Annotation.</title>
        <authorList>
            <person name="Atibalentja N."/>
            <person name="Keating K."/>
            <person name="Fields C.J."/>
        </authorList>
    </citation>
    <scope>NUCLEOTIDE SEQUENCE</scope>
    <source>
        <strain evidence="2">Niue_2</strain>
        <tissue evidence="2">Leaf</tissue>
    </source>
</reference>
<sequence length="131" mass="14159">MNQDDDYEKINDAYMSMEEQQRAGEGGAAKAREEPNRDLGRGVGALSRILEEESTPYRGSGRVVPRLVEGGAAKVGEAEELGSLSMEEQWRGEPPGISAEEHGGGAAEEVPSRGCRRSCRGELPFYAMVSI</sequence>
<proteinExistence type="predicted"/>
<feature type="region of interest" description="Disordered" evidence="1">
    <location>
        <begin position="78"/>
        <end position="114"/>
    </location>
</feature>
<comment type="caution">
    <text evidence="2">The sequence shown here is derived from an EMBL/GenBank/DDBJ whole genome shotgun (WGS) entry which is preliminary data.</text>
</comment>
<protein>
    <submittedName>
        <fullName evidence="2">Uncharacterized protein</fullName>
    </submittedName>
</protein>
<keyword evidence="3" id="KW-1185">Reference proteome</keyword>
<dbReference type="AlphaFoldDB" id="A0A843VYN2"/>
<evidence type="ECO:0000313" key="2">
    <source>
        <dbReference type="EMBL" id="MQL97243.1"/>
    </source>
</evidence>
<gene>
    <name evidence="2" type="ORF">Taro_029934</name>
</gene>
<evidence type="ECO:0000256" key="1">
    <source>
        <dbReference type="SAM" id="MobiDB-lite"/>
    </source>
</evidence>
<feature type="compositionally biased region" description="Basic and acidic residues" evidence="1">
    <location>
        <begin position="30"/>
        <end position="40"/>
    </location>
</feature>
<evidence type="ECO:0000313" key="3">
    <source>
        <dbReference type="Proteomes" id="UP000652761"/>
    </source>
</evidence>
<feature type="region of interest" description="Disordered" evidence="1">
    <location>
        <begin position="1"/>
        <end position="42"/>
    </location>
</feature>
<name>A0A843VYN2_COLES</name>
<accession>A0A843VYN2</accession>
<dbReference type="Proteomes" id="UP000652761">
    <property type="component" value="Unassembled WGS sequence"/>
</dbReference>
<dbReference type="EMBL" id="NMUH01002021">
    <property type="protein sequence ID" value="MQL97243.1"/>
    <property type="molecule type" value="Genomic_DNA"/>
</dbReference>